<feature type="transmembrane region" description="Helical" evidence="2">
    <location>
        <begin position="1248"/>
        <end position="1269"/>
    </location>
</feature>
<dbReference type="PANTHER" id="PTHR24366:SF96">
    <property type="entry name" value="LEUCINE RICH REPEAT CONTAINING 53"/>
    <property type="match status" value="1"/>
</dbReference>
<evidence type="ECO:0000313" key="3">
    <source>
        <dbReference type="EMBL" id="CAF2758944.1"/>
    </source>
</evidence>
<dbReference type="SMART" id="SM00369">
    <property type="entry name" value="LRR_TYP"/>
    <property type="match status" value="30"/>
</dbReference>
<dbReference type="SUPFAM" id="SSF52058">
    <property type="entry name" value="L domain-like"/>
    <property type="match status" value="3"/>
</dbReference>
<dbReference type="InterPro" id="IPR032675">
    <property type="entry name" value="LRR_dom_sf"/>
</dbReference>
<proteinExistence type="predicted"/>
<gene>
    <name evidence="3" type="ORF">LSAA_1815</name>
</gene>
<dbReference type="InterPro" id="IPR003591">
    <property type="entry name" value="Leu-rich_rpt_typical-subtyp"/>
</dbReference>
<feature type="compositionally biased region" description="Polar residues" evidence="1">
    <location>
        <begin position="1312"/>
        <end position="1321"/>
    </location>
</feature>
<reference evidence="3" key="1">
    <citation type="submission" date="2021-02" db="EMBL/GenBank/DDBJ databases">
        <authorList>
            <person name="Bekaert M."/>
        </authorList>
    </citation>
    <scope>NUCLEOTIDE SEQUENCE</scope>
    <source>
        <strain evidence="3">IoA-00</strain>
    </source>
</reference>
<dbReference type="SUPFAM" id="SSF52075">
    <property type="entry name" value="Outer arm dynein light chain 1"/>
    <property type="match status" value="1"/>
</dbReference>
<feature type="compositionally biased region" description="Gly residues" evidence="1">
    <location>
        <begin position="1333"/>
        <end position="1342"/>
    </location>
</feature>
<feature type="compositionally biased region" description="Pro residues" evidence="1">
    <location>
        <begin position="1512"/>
        <end position="1527"/>
    </location>
</feature>
<keyword evidence="2" id="KW-1133">Transmembrane helix</keyword>
<dbReference type="EMBL" id="HG994580">
    <property type="protein sequence ID" value="CAF2758944.1"/>
    <property type="molecule type" value="Genomic_DNA"/>
</dbReference>
<feature type="region of interest" description="Disordered" evidence="1">
    <location>
        <begin position="1282"/>
        <end position="1421"/>
    </location>
</feature>
<protein>
    <submittedName>
        <fullName evidence="3">(salmon louse) hypothetical protein</fullName>
    </submittedName>
</protein>
<dbReference type="SMART" id="SM00364">
    <property type="entry name" value="LRR_BAC"/>
    <property type="match status" value="11"/>
</dbReference>
<organism evidence="3 4">
    <name type="scientific">Lepeophtheirus salmonis</name>
    <name type="common">Salmon louse</name>
    <name type="synonym">Caligus salmonis</name>
    <dbReference type="NCBI Taxonomy" id="72036"/>
    <lineage>
        <taxon>Eukaryota</taxon>
        <taxon>Metazoa</taxon>
        <taxon>Ecdysozoa</taxon>
        <taxon>Arthropoda</taxon>
        <taxon>Crustacea</taxon>
        <taxon>Multicrustacea</taxon>
        <taxon>Hexanauplia</taxon>
        <taxon>Copepoda</taxon>
        <taxon>Siphonostomatoida</taxon>
        <taxon>Caligidae</taxon>
        <taxon>Lepeophtheirus</taxon>
    </lineage>
</organism>
<evidence type="ECO:0000256" key="1">
    <source>
        <dbReference type="SAM" id="MobiDB-lite"/>
    </source>
</evidence>
<dbReference type="Pfam" id="PF13855">
    <property type="entry name" value="LRR_8"/>
    <property type="match status" value="10"/>
</dbReference>
<evidence type="ECO:0000313" key="4">
    <source>
        <dbReference type="Proteomes" id="UP000675881"/>
    </source>
</evidence>
<keyword evidence="4" id="KW-1185">Reference proteome</keyword>
<dbReference type="PANTHER" id="PTHR24366">
    <property type="entry name" value="IG(IMMUNOGLOBULIN) AND LRR(LEUCINE RICH REPEAT) DOMAINS"/>
    <property type="match status" value="1"/>
</dbReference>
<dbReference type="PROSITE" id="PS51450">
    <property type="entry name" value="LRR"/>
    <property type="match status" value="12"/>
</dbReference>
<keyword evidence="2" id="KW-0812">Transmembrane</keyword>
<keyword evidence="2" id="KW-0472">Membrane</keyword>
<feature type="region of interest" description="Disordered" evidence="1">
    <location>
        <begin position="1481"/>
        <end position="1531"/>
    </location>
</feature>
<dbReference type="SMART" id="SM00365">
    <property type="entry name" value="LRR_SD22"/>
    <property type="match status" value="18"/>
</dbReference>
<sequence length="1543" mass="173410">MTLLREGALWKGTPKCPSLLDASHCTCSSSEGLSFQCQGSSTQEISNILSATKTTDAIRSLSIFHLNTSLLGGDILGNTLISEIIIKRSGIKELHENIFMSTGNRLHTLVISECQLEAVPRAITKVSSLMRLELDNNRISTVYPFTFFGPSKLSYLSLKSNRLDSLVENGLMGLENTIRELILADNHFSIFPMSAIKILKKLTLLNLSQNKLSNVSFEGYNNRLDSLLNLEMSFNEFEILHMQTFSSMPNLKHLDVSHNQLHFIQEDTFFSQSNLAILDLSYNSLAELPPDIFHRCHRLTFVDLSHNRLKGLSQVFKDLIALEEVALNNNMLLSLGQDWFNNSPNLKTIRLQHNIIFEIQSESLQPLKRLSELHLSFNFLSVITRMDFRYNVALNTLNLDNNHISVIETGSFRGVPRLRELRLQNNVLKEVSRELFSSLAQLSELHLQDNKITKIEPQAFSGLALLQYLDLRGNKLTKVEDVMMRYPSTLRSMYLDGNRISSFHKETFSGQTTVEVLSISNNRLEIITPKMFEELINLFRLTLSNNRIVSIEDYALQGLHQGLQQAETLSLNNNRINSISNEAFSGFHHLKELDLSHNRIRMIRNGAFRGCLTLHTLRLNDAGIRFIAPNALDDFKKLSVLEMSQNQLLIPEAIHRLTPNPGPSPLSSLKVLVLSHNDLSNATRSKDYTLSGLSNLETIELEGCNLSKFRKEFLWENTKLKTIRLGSNKLEKLEEEIFSKQVFLEELHLDRNKFKSVPREATRYLFNLRLLNLSGNMLRENVDESSFDNVAGLKLLDLSGNSIKHIPERTFHNISGLLQLNISNNSFLGFQSRTFVPLVQLSSLISNHNTLPFIPIAIQGLRSVRTLCVGGNPLERLKEIPESRAVMHSVTTAQISGTNLSILETGDLGLFPNLINLDLSRNQLTMIAPYSFSKLTQLLRLDLSYNQILQLTSERFAGLESLSTLNLSYNLLSSLFTFPKENKNLKILDVSFNRLQSLSIDSRSFIYLSSLLRLDLRGNRLSSIDSPLSPLTSLRALDLSDNLFTDIPLSDLNSVQNSLERLDFDGNPFICSCNSYTQKIWLRQHRKWLHVDRRGSKLNPLERVSSYPHSFTLTWESADTNMTVKKYRVGPSTRGFRVNALADNTLYLICVITRGSSYTSSVLHKQKIHGENHHHDGEESGSKDGEEVRDVFGTVFPYFFNNVDSSEDLRENHNLSDKVLLSYPSSNDSRSPCSEAHSAKFRLRKLKIIFIGVVAGLFVFIGIIILIVIKPKKKDEDDIIIPDSTSSSYKSPGSAKRSVEGPPLRGKKTHSRTNSMSSSAVPSGAISRQKDSSGGGGGGGGTLSRRRTPQGHTSPRPHPPPKQGSTESVASRQSSFDTNHSSKPDHGLLSWQGTPKPSHNGRPRPPMPTSDGYPTFPRRNADRSMQTGLANATESTMGSVSFGGRRKRIETEFFTIITITIICIIFHPRESDPPWRFKSIPSRFPSPGEDQTSHRHGHPQTGEDYFPEMNPNKPPAPRGPPGPPPSPGALNRAFIKYNSFANY</sequence>
<accession>A0A7R8GZ77</accession>
<evidence type="ECO:0000256" key="2">
    <source>
        <dbReference type="SAM" id="Phobius"/>
    </source>
</evidence>
<dbReference type="InterPro" id="IPR001611">
    <property type="entry name" value="Leu-rich_rpt"/>
</dbReference>
<name>A0A7R8GZ77_LEPSM</name>
<dbReference type="FunFam" id="3.80.10.10:FF:001164">
    <property type="entry name" value="GH01279p"/>
    <property type="match status" value="2"/>
</dbReference>
<dbReference type="OrthoDB" id="10027416at2759"/>
<feature type="compositionally biased region" description="Polar residues" evidence="1">
    <location>
        <begin position="1363"/>
        <end position="1379"/>
    </location>
</feature>
<dbReference type="Proteomes" id="UP000675881">
    <property type="component" value="Chromosome 1"/>
</dbReference>
<dbReference type="Gene3D" id="3.80.10.10">
    <property type="entry name" value="Ribonuclease Inhibitor"/>
    <property type="match status" value="8"/>
</dbReference>